<evidence type="ECO:0000256" key="1">
    <source>
        <dbReference type="SAM" id="Phobius"/>
    </source>
</evidence>
<keyword evidence="1" id="KW-0472">Membrane</keyword>
<dbReference type="InterPro" id="IPR046536">
    <property type="entry name" value="DUF6601"/>
</dbReference>
<gene>
    <name evidence="2" type="ORF">QC764_0097700</name>
</gene>
<dbReference type="Proteomes" id="UP001323617">
    <property type="component" value="Unassembled WGS sequence"/>
</dbReference>
<keyword evidence="1" id="KW-1133">Transmembrane helix</keyword>
<keyword evidence="3" id="KW-1185">Reference proteome</keyword>
<dbReference type="PANTHER" id="PTHR34414">
    <property type="entry name" value="HET DOMAIN-CONTAINING PROTEIN-RELATED"/>
    <property type="match status" value="1"/>
</dbReference>
<accession>A0ABR0HVC6</accession>
<protein>
    <submittedName>
        <fullName evidence="2">Uncharacterized protein</fullName>
    </submittedName>
</protein>
<dbReference type="Pfam" id="PF20246">
    <property type="entry name" value="DUF6601"/>
    <property type="match status" value="1"/>
</dbReference>
<dbReference type="EMBL" id="JAFFHC010000006">
    <property type="protein sequence ID" value="KAK4671678.1"/>
    <property type="molecule type" value="Genomic_DNA"/>
</dbReference>
<reference evidence="2 3" key="1">
    <citation type="journal article" date="2023" name="bioRxiv">
        <title>High-quality genome assemblies of four members of thePodospora anserinaspecies complex.</title>
        <authorList>
            <person name="Ament-Velasquez S.L."/>
            <person name="Vogan A.A."/>
            <person name="Wallerman O."/>
            <person name="Hartmann F."/>
            <person name="Gautier V."/>
            <person name="Silar P."/>
            <person name="Giraud T."/>
            <person name="Johannesson H."/>
        </authorList>
    </citation>
    <scope>NUCLEOTIDE SEQUENCE [LARGE SCALE GENOMIC DNA]</scope>
    <source>
        <strain evidence="2 3">CBS 124.78</strain>
    </source>
</reference>
<proteinExistence type="predicted"/>
<evidence type="ECO:0000313" key="2">
    <source>
        <dbReference type="EMBL" id="KAK4671678.1"/>
    </source>
</evidence>
<dbReference type="GeneID" id="87961774"/>
<feature type="transmembrane region" description="Helical" evidence="1">
    <location>
        <begin position="323"/>
        <end position="344"/>
    </location>
</feature>
<comment type="caution">
    <text evidence="2">The sequence shown here is derived from an EMBL/GenBank/DDBJ whole genome shotgun (WGS) entry which is preliminary data.</text>
</comment>
<evidence type="ECO:0000313" key="3">
    <source>
        <dbReference type="Proteomes" id="UP001323617"/>
    </source>
</evidence>
<keyword evidence="1" id="KW-0812">Transmembrane</keyword>
<dbReference type="PANTHER" id="PTHR34414:SF1">
    <property type="entry name" value="SUBTILISIN-LIKE SERINE PROTEASE"/>
    <property type="match status" value="1"/>
</dbReference>
<organism evidence="2 3">
    <name type="scientific">Podospora pseudoanserina</name>
    <dbReference type="NCBI Taxonomy" id="2609844"/>
    <lineage>
        <taxon>Eukaryota</taxon>
        <taxon>Fungi</taxon>
        <taxon>Dikarya</taxon>
        <taxon>Ascomycota</taxon>
        <taxon>Pezizomycotina</taxon>
        <taxon>Sordariomycetes</taxon>
        <taxon>Sordariomycetidae</taxon>
        <taxon>Sordariales</taxon>
        <taxon>Podosporaceae</taxon>
        <taxon>Podospora</taxon>
    </lineage>
</organism>
<sequence>MVLTSTLMRRTWASIHSALQNRGRSNRRVVFTIEKPLSLDASSRSRRTAEKSKLRNKWLLYVLRLRKAGDVPTRPVPTITLRRPRPRSTWLCHLETDVFGKRQEEITADGLPAAYRYHEAPRKRVVGNPANDILAVLRTELSLGGLADMLKHLWFAGAERPATLLHFHVAMGREVAIADRMDLHLLCSNKGRLFIKPVPRFLLDPAFCRSNLQCPDGCACYNPPADTCRGIARKVALGFLYTYVCLISCETDFHIANGTHWKALAREVLQVHERDPDVVHPRFLRAKLRLSRINTIHRFTRLPPFHSYVRGWHNYSSLFHDNLAWMATAAVFLALVLTAMQVGLATERLQQDTTFQQASYGFTVLAILGPICAFGLVALGTLFNLVNDLPLLIGRRRNCAVHETSGEVGYAAP</sequence>
<dbReference type="RefSeq" id="XP_062797974.1">
    <property type="nucleotide sequence ID" value="XM_062941025.1"/>
</dbReference>
<feature type="transmembrane region" description="Helical" evidence="1">
    <location>
        <begin position="364"/>
        <end position="386"/>
    </location>
</feature>
<name>A0ABR0HVC6_9PEZI</name>